<dbReference type="PANTHER" id="PTHR23128">
    <property type="entry name" value="SERPENTINE RECEPTOR, CLASS E (EPSILON)-RELATED"/>
    <property type="match status" value="1"/>
</dbReference>
<feature type="non-terminal residue" evidence="3">
    <location>
        <position position="1"/>
    </location>
</feature>
<keyword evidence="2" id="KW-0812">Transmembrane</keyword>
<feature type="non-terminal residue" evidence="3">
    <location>
        <position position="116"/>
    </location>
</feature>
<keyword evidence="2" id="KW-0472">Membrane</keyword>
<accession>A0AAV5SET9</accession>
<comment type="similarity">
    <text evidence="1">Belongs to the nematode receptor-like protein sre family.</text>
</comment>
<dbReference type="InterPro" id="IPR004151">
    <property type="entry name" value="7TM_GPCR_serpentine_rcpt_Sre"/>
</dbReference>
<comment type="caution">
    <text evidence="3">The sequence shown here is derived from an EMBL/GenBank/DDBJ whole genome shotgun (WGS) entry which is preliminary data.</text>
</comment>
<dbReference type="Proteomes" id="UP001432027">
    <property type="component" value="Unassembled WGS sequence"/>
</dbReference>
<evidence type="ECO:0000313" key="3">
    <source>
        <dbReference type="EMBL" id="GMS81573.1"/>
    </source>
</evidence>
<feature type="transmembrane region" description="Helical" evidence="2">
    <location>
        <begin position="76"/>
        <end position="96"/>
    </location>
</feature>
<keyword evidence="4" id="KW-1185">Reference proteome</keyword>
<organism evidence="3 4">
    <name type="scientific">Pristionchus entomophagus</name>
    <dbReference type="NCBI Taxonomy" id="358040"/>
    <lineage>
        <taxon>Eukaryota</taxon>
        <taxon>Metazoa</taxon>
        <taxon>Ecdysozoa</taxon>
        <taxon>Nematoda</taxon>
        <taxon>Chromadorea</taxon>
        <taxon>Rhabditida</taxon>
        <taxon>Rhabditina</taxon>
        <taxon>Diplogasteromorpha</taxon>
        <taxon>Diplogasteroidea</taxon>
        <taxon>Neodiplogasteridae</taxon>
        <taxon>Pristionchus</taxon>
    </lineage>
</organism>
<dbReference type="GO" id="GO:0016020">
    <property type="term" value="C:membrane"/>
    <property type="evidence" value="ECO:0007669"/>
    <property type="project" value="InterPro"/>
</dbReference>
<keyword evidence="2" id="KW-1133">Transmembrane helix</keyword>
<gene>
    <name evidence="3" type="ORF">PENTCL1PPCAC_3748</name>
</gene>
<feature type="transmembrane region" description="Helical" evidence="2">
    <location>
        <begin position="42"/>
        <end position="64"/>
    </location>
</feature>
<reference evidence="3" key="1">
    <citation type="submission" date="2023-10" db="EMBL/GenBank/DDBJ databases">
        <title>Genome assembly of Pristionchus species.</title>
        <authorList>
            <person name="Yoshida K."/>
            <person name="Sommer R.J."/>
        </authorList>
    </citation>
    <scope>NUCLEOTIDE SEQUENCE</scope>
    <source>
        <strain evidence="3">RS0144</strain>
    </source>
</reference>
<dbReference type="AlphaFoldDB" id="A0AAV5SET9"/>
<dbReference type="EMBL" id="BTSX01000001">
    <property type="protein sequence ID" value="GMS81573.1"/>
    <property type="molecule type" value="Genomic_DNA"/>
</dbReference>
<protein>
    <recommendedName>
        <fullName evidence="5">G protein-coupled receptor</fullName>
    </recommendedName>
</protein>
<evidence type="ECO:0000256" key="1">
    <source>
        <dbReference type="ARBA" id="ARBA00006803"/>
    </source>
</evidence>
<evidence type="ECO:0008006" key="5">
    <source>
        <dbReference type="Google" id="ProtNLM"/>
    </source>
</evidence>
<dbReference type="Pfam" id="PF03125">
    <property type="entry name" value="Sre"/>
    <property type="match status" value="1"/>
</dbReference>
<name>A0AAV5SET9_9BILA</name>
<dbReference type="GO" id="GO:0007606">
    <property type="term" value="P:sensory perception of chemical stimulus"/>
    <property type="evidence" value="ECO:0007669"/>
    <property type="project" value="InterPro"/>
</dbReference>
<sequence length="116" mass="13335">RWLHRYNEGRLARLTGVKNHADEYTLSLRLQLKENIWSMRKIVLGVYVLVAALAVNAVICFAPILCLRAPEQFETLQWMTCIGNVVFAIISTKAHVIKKDIDNYFNQLDSQWSTGL</sequence>
<evidence type="ECO:0000256" key="2">
    <source>
        <dbReference type="SAM" id="Phobius"/>
    </source>
</evidence>
<proteinExistence type="inferred from homology"/>
<dbReference type="PANTHER" id="PTHR23128:SF132">
    <property type="entry name" value="SERPENTINE RECEPTOR, CLASS E (EPSILON)-RELATED"/>
    <property type="match status" value="1"/>
</dbReference>
<evidence type="ECO:0000313" key="4">
    <source>
        <dbReference type="Proteomes" id="UP001432027"/>
    </source>
</evidence>